<evidence type="ECO:0000259" key="2">
    <source>
        <dbReference type="Pfam" id="PF13938"/>
    </source>
</evidence>
<feature type="domain" description="DUF4213" evidence="2">
    <location>
        <begin position="5"/>
        <end position="87"/>
    </location>
</feature>
<dbReference type="InterPro" id="IPR007161">
    <property type="entry name" value="DUF364"/>
</dbReference>
<dbReference type="EMBL" id="QGMY01000008">
    <property type="protein sequence ID" value="PWR71321.1"/>
    <property type="molecule type" value="Genomic_DNA"/>
</dbReference>
<keyword evidence="4" id="KW-1185">Reference proteome</keyword>
<evidence type="ECO:0008006" key="5">
    <source>
        <dbReference type="Google" id="ProtNLM"/>
    </source>
</evidence>
<dbReference type="AlphaFoldDB" id="A0A2V2N707"/>
<dbReference type="Proteomes" id="UP000245657">
    <property type="component" value="Unassembled WGS sequence"/>
</dbReference>
<dbReference type="Gene3D" id="3.40.50.11590">
    <property type="match status" value="1"/>
</dbReference>
<sequence>MMKLYDELVEGIPDDIVVDDVIVGGGATYVEADGGVGLSTFRDYYSQRAPTLTGNLIGMPLKKVAECVKSWNFREAAVGHAALNAYYNNPTTAKKAGIDIAASKNVNDQIKGRLKDPFIKYQNLVKDKKVCVVGYSRLLNELFAPVCEMSVIEWDAPLRSYSDTGYPLSACEYLLPECDYAFLTACAISEKNMPRLLELSKNATGVIITGMTSTLSSVFFDYGVTDISGHVVIDPERVKQIHKGSENGYCLCQAPEAITRVEYLKPGM</sequence>
<proteinExistence type="predicted"/>
<feature type="domain" description="Putative heavy-metal chelation" evidence="1">
    <location>
        <begin position="120"/>
        <end position="241"/>
    </location>
</feature>
<dbReference type="Pfam" id="PF13938">
    <property type="entry name" value="DUF4213"/>
    <property type="match status" value="1"/>
</dbReference>
<evidence type="ECO:0000313" key="3">
    <source>
        <dbReference type="EMBL" id="PWR71321.1"/>
    </source>
</evidence>
<protein>
    <recommendedName>
        <fullName evidence="5">Heavy-metal chelation domain-containing protein</fullName>
    </recommendedName>
</protein>
<dbReference type="RefSeq" id="WP_109968939.1">
    <property type="nucleotide sequence ID" value="NZ_CP176093.1"/>
</dbReference>
<name>A0A2V2N707_9EURY</name>
<dbReference type="Pfam" id="PF04016">
    <property type="entry name" value="DUF364"/>
    <property type="match status" value="1"/>
</dbReference>
<dbReference type="GeneID" id="97547055"/>
<gene>
    <name evidence="3" type="ORF">DK846_10665</name>
</gene>
<dbReference type="InterPro" id="IPR025251">
    <property type="entry name" value="DUF4213"/>
</dbReference>
<comment type="caution">
    <text evidence="3">The sequence shown here is derived from an EMBL/GenBank/DDBJ whole genome shotgun (WGS) entry which is preliminary data.</text>
</comment>
<evidence type="ECO:0000259" key="1">
    <source>
        <dbReference type="Pfam" id="PF04016"/>
    </source>
</evidence>
<dbReference type="OrthoDB" id="40399at2157"/>
<dbReference type="SUPFAM" id="SSF159713">
    <property type="entry name" value="Dhaf3308-like"/>
    <property type="match status" value="1"/>
</dbReference>
<organism evidence="3 4">
    <name type="scientific">Methanospirillum lacunae</name>
    <dbReference type="NCBI Taxonomy" id="668570"/>
    <lineage>
        <taxon>Archaea</taxon>
        <taxon>Methanobacteriati</taxon>
        <taxon>Methanobacteriota</taxon>
        <taxon>Stenosarchaea group</taxon>
        <taxon>Methanomicrobia</taxon>
        <taxon>Methanomicrobiales</taxon>
        <taxon>Methanospirillaceae</taxon>
        <taxon>Methanospirillum</taxon>
    </lineage>
</organism>
<reference evidence="3 4" key="1">
    <citation type="submission" date="2018-05" db="EMBL/GenBank/DDBJ databases">
        <title>Draft genome of Methanospirillum lacunae Ki8-1.</title>
        <authorList>
            <person name="Dueholm M.S."/>
            <person name="Nielsen P.H."/>
            <person name="Bakmann L.F."/>
            <person name="Otzen D.E."/>
        </authorList>
    </citation>
    <scope>NUCLEOTIDE SEQUENCE [LARGE SCALE GENOMIC DNA]</scope>
    <source>
        <strain evidence="3 4">Ki8-1</strain>
    </source>
</reference>
<evidence type="ECO:0000313" key="4">
    <source>
        <dbReference type="Proteomes" id="UP000245657"/>
    </source>
</evidence>
<accession>A0A2V2N707</accession>
<dbReference type="Gene3D" id="3.30.390.100">
    <property type="match status" value="1"/>
</dbReference>